<dbReference type="EMBL" id="CP165727">
    <property type="protein sequence ID" value="XDV68168.1"/>
    <property type="molecule type" value="Genomic_DNA"/>
</dbReference>
<reference evidence="6" key="1">
    <citation type="submission" date="2024-08" db="EMBL/GenBank/DDBJ databases">
        <authorList>
            <person name="Yu S.T."/>
        </authorList>
    </citation>
    <scope>NUCLEOTIDE SEQUENCE</scope>
    <source>
        <strain evidence="6">R33</strain>
    </source>
</reference>
<dbReference type="InterPro" id="IPR012967">
    <property type="entry name" value="COMT_dimerisation"/>
</dbReference>
<dbReference type="Pfam" id="PF00891">
    <property type="entry name" value="Methyltransf_2"/>
    <property type="match status" value="1"/>
</dbReference>
<dbReference type="SUPFAM" id="SSF53335">
    <property type="entry name" value="S-adenosyl-L-methionine-dependent methyltransferases"/>
    <property type="match status" value="1"/>
</dbReference>
<dbReference type="Gene3D" id="1.10.287.1350">
    <property type="match status" value="1"/>
</dbReference>
<name>A0AB39YFZ3_9ACTN</name>
<dbReference type="PANTHER" id="PTHR43712">
    <property type="entry name" value="PUTATIVE (AFU_ORTHOLOGUE AFUA_4G14580)-RELATED"/>
    <property type="match status" value="1"/>
</dbReference>
<keyword evidence="1 6" id="KW-0489">Methyltransferase</keyword>
<dbReference type="InterPro" id="IPR029063">
    <property type="entry name" value="SAM-dependent_MTases_sf"/>
</dbReference>
<evidence type="ECO:0000256" key="1">
    <source>
        <dbReference type="ARBA" id="ARBA00022603"/>
    </source>
</evidence>
<dbReference type="GO" id="GO:0032259">
    <property type="term" value="P:methylation"/>
    <property type="evidence" value="ECO:0007669"/>
    <property type="project" value="UniProtKB-KW"/>
</dbReference>
<dbReference type="InterPro" id="IPR036388">
    <property type="entry name" value="WH-like_DNA-bd_sf"/>
</dbReference>
<evidence type="ECO:0000256" key="2">
    <source>
        <dbReference type="ARBA" id="ARBA00022679"/>
    </source>
</evidence>
<dbReference type="PANTHER" id="PTHR43712:SF2">
    <property type="entry name" value="O-METHYLTRANSFERASE CICE"/>
    <property type="match status" value="1"/>
</dbReference>
<evidence type="ECO:0000313" key="6">
    <source>
        <dbReference type="EMBL" id="XDV68168.1"/>
    </source>
</evidence>
<dbReference type="GO" id="GO:0046983">
    <property type="term" value="F:protein dimerization activity"/>
    <property type="evidence" value="ECO:0007669"/>
    <property type="project" value="InterPro"/>
</dbReference>
<dbReference type="InterPro" id="IPR036390">
    <property type="entry name" value="WH_DNA-bd_sf"/>
</dbReference>
<dbReference type="GO" id="GO:0008171">
    <property type="term" value="F:O-methyltransferase activity"/>
    <property type="evidence" value="ECO:0007669"/>
    <property type="project" value="InterPro"/>
</dbReference>
<protein>
    <submittedName>
        <fullName evidence="6">Methyltransferase</fullName>
    </submittedName>
</protein>
<keyword evidence="3" id="KW-0949">S-adenosyl-L-methionine</keyword>
<dbReference type="SUPFAM" id="SSF46785">
    <property type="entry name" value="Winged helix' DNA-binding domain"/>
    <property type="match status" value="1"/>
</dbReference>
<gene>
    <name evidence="6" type="ORF">AB5J51_37190</name>
</gene>
<proteinExistence type="predicted"/>
<dbReference type="PROSITE" id="PS51683">
    <property type="entry name" value="SAM_OMT_II"/>
    <property type="match status" value="1"/>
</dbReference>
<evidence type="ECO:0000259" key="4">
    <source>
        <dbReference type="Pfam" id="PF00891"/>
    </source>
</evidence>
<organism evidence="6">
    <name type="scientific">Streptomyces sp. R33</name>
    <dbReference type="NCBI Taxonomy" id="3238629"/>
    <lineage>
        <taxon>Bacteria</taxon>
        <taxon>Bacillati</taxon>
        <taxon>Actinomycetota</taxon>
        <taxon>Actinomycetes</taxon>
        <taxon>Kitasatosporales</taxon>
        <taxon>Streptomycetaceae</taxon>
        <taxon>Streptomyces</taxon>
    </lineage>
</organism>
<dbReference type="Pfam" id="PF08100">
    <property type="entry name" value="Dimerisation"/>
    <property type="match status" value="1"/>
</dbReference>
<dbReference type="InterPro" id="IPR001077">
    <property type="entry name" value="COMT_C"/>
</dbReference>
<accession>A0AB39YFZ3</accession>
<dbReference type="RefSeq" id="WP_369779756.1">
    <property type="nucleotide sequence ID" value="NZ_CP165727.1"/>
</dbReference>
<evidence type="ECO:0000259" key="5">
    <source>
        <dbReference type="Pfam" id="PF08100"/>
    </source>
</evidence>
<feature type="domain" description="O-methyltransferase dimerisation" evidence="5">
    <location>
        <begin position="247"/>
        <end position="325"/>
    </location>
</feature>
<evidence type="ECO:0000256" key="3">
    <source>
        <dbReference type="ARBA" id="ARBA00022691"/>
    </source>
</evidence>
<sequence>MTTTIPGETMLLDDTARLRAAAEFVREHDSAALLPLLLPGLGGPDLQALAGHCRFAHAGLLLFPPDADSLRTQLADCGLAADTPSHPSVVVRERLARRHRRDPAELDVRILRPQVHGSAGEHRAVEVFALTVPPSSGLERIAAYERTRRHEAHLAFEIEHPDPLALRGLCAILVRHGARPDGGGYNPHEDGTVLYFTTPADPVRGYRRLELYAHGDHRAALAAHLDHSDEHQHPHRTAGQPAETLLRLLTGAWTTQALAAFARLSLPDAMDTRTAHRTEDLARLTGTHPRSLATLLRYLAMLGAVTQDPDQEQEGFRLTGLGALLRADAPGSMRPLALMYGGPFYRSFGDLDHAVRTGQPAFDRLFGENHFDHFARDPELAALFDRSMAASSRMFEPLPDHPVITAAAQAPQPATVVDVAGGNGELLGRILTAHPRLRGVLLERPHAVEAARRLLGAAGCGARCDYRAGDFADVPPGGDVYVLSRVLHDWDDDRCREILRHCARAMPAHADLLVVERLLPADGTPSLATAWDLHMLCNVGGRERRADHYARLLADAGLQLVGHSPLPLDAHVLHARRAAVPDPTVRRS</sequence>
<dbReference type="AlphaFoldDB" id="A0AB39YFZ3"/>
<dbReference type="Gene3D" id="3.40.50.150">
    <property type="entry name" value="Vaccinia Virus protein VP39"/>
    <property type="match status" value="1"/>
</dbReference>
<dbReference type="InterPro" id="IPR016461">
    <property type="entry name" value="COMT-like"/>
</dbReference>
<feature type="domain" description="O-methyltransferase C-terminal" evidence="4">
    <location>
        <begin position="348"/>
        <end position="558"/>
    </location>
</feature>
<dbReference type="Gene3D" id="1.10.10.10">
    <property type="entry name" value="Winged helix-like DNA-binding domain superfamily/Winged helix DNA-binding domain"/>
    <property type="match status" value="1"/>
</dbReference>
<keyword evidence="2" id="KW-0808">Transferase</keyword>